<name>A0AAV7V3I4_PLEWA</name>
<accession>A0AAV7V3I4</accession>
<keyword evidence="2" id="KW-1185">Reference proteome</keyword>
<evidence type="ECO:0000313" key="1">
    <source>
        <dbReference type="EMBL" id="KAJ1195176.1"/>
    </source>
</evidence>
<evidence type="ECO:0000313" key="2">
    <source>
        <dbReference type="Proteomes" id="UP001066276"/>
    </source>
</evidence>
<gene>
    <name evidence="1" type="ORF">NDU88_004457</name>
</gene>
<sequence>MAATYEPTSTAAEPERSSAAAIFEECRSPAGKRLIGQMGSIAQLQGVCHSVVCCTLTCGRHSHLPLRF</sequence>
<organism evidence="1 2">
    <name type="scientific">Pleurodeles waltl</name>
    <name type="common">Iberian ribbed newt</name>
    <dbReference type="NCBI Taxonomy" id="8319"/>
    <lineage>
        <taxon>Eukaryota</taxon>
        <taxon>Metazoa</taxon>
        <taxon>Chordata</taxon>
        <taxon>Craniata</taxon>
        <taxon>Vertebrata</taxon>
        <taxon>Euteleostomi</taxon>
        <taxon>Amphibia</taxon>
        <taxon>Batrachia</taxon>
        <taxon>Caudata</taxon>
        <taxon>Salamandroidea</taxon>
        <taxon>Salamandridae</taxon>
        <taxon>Pleurodelinae</taxon>
        <taxon>Pleurodeles</taxon>
    </lineage>
</organism>
<comment type="caution">
    <text evidence="1">The sequence shown here is derived from an EMBL/GenBank/DDBJ whole genome shotgun (WGS) entry which is preliminary data.</text>
</comment>
<reference evidence="1" key="1">
    <citation type="journal article" date="2022" name="bioRxiv">
        <title>Sequencing and chromosome-scale assembly of the giantPleurodeles waltlgenome.</title>
        <authorList>
            <person name="Brown T."/>
            <person name="Elewa A."/>
            <person name="Iarovenko S."/>
            <person name="Subramanian E."/>
            <person name="Araus A.J."/>
            <person name="Petzold A."/>
            <person name="Susuki M."/>
            <person name="Suzuki K.-i.T."/>
            <person name="Hayashi T."/>
            <person name="Toyoda A."/>
            <person name="Oliveira C."/>
            <person name="Osipova E."/>
            <person name="Leigh N.D."/>
            <person name="Simon A."/>
            <person name="Yun M.H."/>
        </authorList>
    </citation>
    <scope>NUCLEOTIDE SEQUENCE</scope>
    <source>
        <strain evidence="1">20211129_DDA</strain>
        <tissue evidence="1">Liver</tissue>
    </source>
</reference>
<dbReference type="Proteomes" id="UP001066276">
    <property type="component" value="Chromosome 2_2"/>
</dbReference>
<proteinExistence type="predicted"/>
<dbReference type="EMBL" id="JANPWB010000004">
    <property type="protein sequence ID" value="KAJ1195176.1"/>
    <property type="molecule type" value="Genomic_DNA"/>
</dbReference>
<protein>
    <submittedName>
        <fullName evidence="1">Uncharacterized protein</fullName>
    </submittedName>
</protein>
<dbReference type="AlphaFoldDB" id="A0AAV7V3I4"/>